<name>A0ABS9IHC2_9FLAO</name>
<protein>
    <submittedName>
        <fullName evidence="3">Response regulator</fullName>
    </submittedName>
</protein>
<proteinExistence type="predicted"/>
<organism evidence="3 4">
    <name type="scientific">Flaviramulus multivorans</name>
    <dbReference type="NCBI Taxonomy" id="1304750"/>
    <lineage>
        <taxon>Bacteria</taxon>
        <taxon>Pseudomonadati</taxon>
        <taxon>Bacteroidota</taxon>
        <taxon>Flavobacteriia</taxon>
        <taxon>Flavobacteriales</taxon>
        <taxon>Flavobacteriaceae</taxon>
        <taxon>Flaviramulus</taxon>
    </lineage>
</organism>
<keyword evidence="4" id="KW-1185">Reference proteome</keyword>
<evidence type="ECO:0000313" key="3">
    <source>
        <dbReference type="EMBL" id="MCF7559926.1"/>
    </source>
</evidence>
<sequence>MKVNIMLIDDNKIDLFVNQRIIEKLGIKFNVTTFSSGISAINALKSIETKSDRKQTFIPHYIFLDINMPEMNGFQFLKEFNKLNNRECKRIKIYMLSSSTNPQDIEKAENEKSCAGFIDKPLTVKKLNNILTNYKPYLKEYDFMDKDINLDVL</sequence>
<dbReference type="PANTHER" id="PTHR44520">
    <property type="entry name" value="RESPONSE REGULATOR RCP1-RELATED"/>
    <property type="match status" value="1"/>
</dbReference>
<dbReference type="InterPro" id="IPR011006">
    <property type="entry name" value="CheY-like_superfamily"/>
</dbReference>
<accession>A0ABS9IHC2</accession>
<dbReference type="Proteomes" id="UP001200022">
    <property type="component" value="Unassembled WGS sequence"/>
</dbReference>
<evidence type="ECO:0000256" key="1">
    <source>
        <dbReference type="PROSITE-ProRule" id="PRU00169"/>
    </source>
</evidence>
<dbReference type="InterPro" id="IPR052893">
    <property type="entry name" value="TCS_response_regulator"/>
</dbReference>
<dbReference type="PANTHER" id="PTHR44520:SF2">
    <property type="entry name" value="RESPONSE REGULATOR RCP1"/>
    <property type="match status" value="1"/>
</dbReference>
<dbReference type="SMART" id="SM00448">
    <property type="entry name" value="REC"/>
    <property type="match status" value="1"/>
</dbReference>
<dbReference type="CDD" id="cd17546">
    <property type="entry name" value="REC_hyHK_CKI1_RcsC-like"/>
    <property type="match status" value="1"/>
</dbReference>
<evidence type="ECO:0000313" key="4">
    <source>
        <dbReference type="Proteomes" id="UP001200022"/>
    </source>
</evidence>
<dbReference type="Gene3D" id="3.40.50.2300">
    <property type="match status" value="1"/>
</dbReference>
<reference evidence="3 4" key="1">
    <citation type="submission" date="2022-01" db="EMBL/GenBank/DDBJ databases">
        <title>Draft genome sequence of Sabulilitoribacter multivorans KCTC 32326.</title>
        <authorList>
            <person name="Oh J.-S."/>
        </authorList>
    </citation>
    <scope>NUCLEOTIDE SEQUENCE [LARGE SCALE GENOMIC DNA]</scope>
    <source>
        <strain evidence="3 4">M-M16</strain>
    </source>
</reference>
<feature type="modified residue" description="4-aspartylphosphate" evidence="1">
    <location>
        <position position="65"/>
    </location>
</feature>
<evidence type="ECO:0000259" key="2">
    <source>
        <dbReference type="PROSITE" id="PS50110"/>
    </source>
</evidence>
<keyword evidence="1" id="KW-0597">Phosphoprotein</keyword>
<dbReference type="RefSeq" id="WP_237230589.1">
    <property type="nucleotide sequence ID" value="NZ_JAKKDV010000001.1"/>
</dbReference>
<gene>
    <name evidence="3" type="ORF">L3X39_04690</name>
</gene>
<dbReference type="PROSITE" id="PS50110">
    <property type="entry name" value="RESPONSE_REGULATORY"/>
    <property type="match status" value="1"/>
</dbReference>
<dbReference type="SUPFAM" id="SSF52172">
    <property type="entry name" value="CheY-like"/>
    <property type="match status" value="1"/>
</dbReference>
<comment type="caution">
    <text evidence="3">The sequence shown here is derived from an EMBL/GenBank/DDBJ whole genome shotgun (WGS) entry which is preliminary data.</text>
</comment>
<dbReference type="Pfam" id="PF00072">
    <property type="entry name" value="Response_reg"/>
    <property type="match status" value="1"/>
</dbReference>
<dbReference type="EMBL" id="JAKKDV010000001">
    <property type="protein sequence ID" value="MCF7559926.1"/>
    <property type="molecule type" value="Genomic_DNA"/>
</dbReference>
<feature type="domain" description="Response regulatory" evidence="2">
    <location>
        <begin position="4"/>
        <end position="135"/>
    </location>
</feature>
<dbReference type="InterPro" id="IPR001789">
    <property type="entry name" value="Sig_transdc_resp-reg_receiver"/>
</dbReference>